<organism evidence="2 3">
    <name type="scientific">Colletotrichum chrysophilum</name>
    <dbReference type="NCBI Taxonomy" id="1836956"/>
    <lineage>
        <taxon>Eukaryota</taxon>
        <taxon>Fungi</taxon>
        <taxon>Dikarya</taxon>
        <taxon>Ascomycota</taxon>
        <taxon>Pezizomycotina</taxon>
        <taxon>Sordariomycetes</taxon>
        <taxon>Hypocreomycetidae</taxon>
        <taxon>Glomerellales</taxon>
        <taxon>Glomerellaceae</taxon>
        <taxon>Colletotrichum</taxon>
        <taxon>Colletotrichum gloeosporioides species complex</taxon>
    </lineage>
</organism>
<evidence type="ECO:0000256" key="1">
    <source>
        <dbReference type="SAM" id="MobiDB-lite"/>
    </source>
</evidence>
<dbReference type="AlphaFoldDB" id="A0AAD9AYU8"/>
<accession>A0AAD9AYU8</accession>
<dbReference type="EMBL" id="JAQOWY010000003">
    <property type="protein sequence ID" value="KAK1857001.1"/>
    <property type="molecule type" value="Genomic_DNA"/>
</dbReference>
<protein>
    <submittedName>
        <fullName evidence="2">Uncharacterized protein</fullName>
    </submittedName>
</protein>
<comment type="caution">
    <text evidence="2">The sequence shown here is derived from an EMBL/GenBank/DDBJ whole genome shotgun (WGS) entry which is preliminary data.</text>
</comment>
<keyword evidence="3" id="KW-1185">Reference proteome</keyword>
<dbReference type="Proteomes" id="UP001243330">
    <property type="component" value="Unassembled WGS sequence"/>
</dbReference>
<feature type="compositionally biased region" description="Acidic residues" evidence="1">
    <location>
        <begin position="54"/>
        <end position="83"/>
    </location>
</feature>
<feature type="compositionally biased region" description="Basic and acidic residues" evidence="1">
    <location>
        <begin position="39"/>
        <end position="53"/>
    </location>
</feature>
<reference evidence="2" key="1">
    <citation type="submission" date="2023-01" db="EMBL/GenBank/DDBJ databases">
        <title>Colletotrichum chrysophilum M932 genome sequence.</title>
        <authorList>
            <person name="Baroncelli R."/>
        </authorList>
    </citation>
    <scope>NUCLEOTIDE SEQUENCE</scope>
    <source>
        <strain evidence="2">M932</strain>
    </source>
</reference>
<name>A0AAD9AYU8_9PEZI</name>
<gene>
    <name evidence="2" type="ORF">CCHR01_00344</name>
</gene>
<proteinExistence type="predicted"/>
<feature type="region of interest" description="Disordered" evidence="1">
    <location>
        <begin position="36"/>
        <end position="95"/>
    </location>
</feature>
<evidence type="ECO:0000313" key="2">
    <source>
        <dbReference type="EMBL" id="KAK1857001.1"/>
    </source>
</evidence>
<evidence type="ECO:0000313" key="3">
    <source>
        <dbReference type="Proteomes" id="UP001243330"/>
    </source>
</evidence>
<sequence>MINRHRRNQTQKERNIRTTEILIHATDFNKRLVQAFNSDEAKQPEDVRDLRDDQLDDDFPEPDDDRDEDEIDDGDNTGEDEDNAGWNDTNTGQASVEAYLVTIQGFRSLK</sequence>